<dbReference type="Proteomes" id="UP000250043">
    <property type="component" value="Unassembled WGS sequence"/>
</dbReference>
<accession>A0A8E2J7D3</accession>
<feature type="compositionally biased region" description="Polar residues" evidence="1">
    <location>
        <begin position="562"/>
        <end position="578"/>
    </location>
</feature>
<feature type="region of interest" description="Disordered" evidence="1">
    <location>
        <begin position="328"/>
        <end position="365"/>
    </location>
</feature>
<dbReference type="EMBL" id="KV722330">
    <property type="protein sequence ID" value="OCH96501.1"/>
    <property type="molecule type" value="Genomic_DNA"/>
</dbReference>
<feature type="compositionally biased region" description="Low complexity" evidence="1">
    <location>
        <begin position="662"/>
        <end position="674"/>
    </location>
</feature>
<evidence type="ECO:0000313" key="2">
    <source>
        <dbReference type="EMBL" id="OCH96501.1"/>
    </source>
</evidence>
<reference evidence="2 3" key="1">
    <citation type="submission" date="2016-07" db="EMBL/GenBank/DDBJ databases">
        <title>Draft genome of the white-rot fungus Obba rivulosa 3A-2.</title>
        <authorList>
            <consortium name="DOE Joint Genome Institute"/>
            <person name="Miettinen O."/>
            <person name="Riley R."/>
            <person name="Acob R."/>
            <person name="Barry K."/>
            <person name="Cullen D."/>
            <person name="De Vries R."/>
            <person name="Hainaut M."/>
            <person name="Hatakka A."/>
            <person name="Henrissat B."/>
            <person name="Hilden K."/>
            <person name="Kuo R."/>
            <person name="Labutti K."/>
            <person name="Lipzen A."/>
            <person name="Makela M.R."/>
            <person name="Sandor L."/>
            <person name="Spatafora J.W."/>
            <person name="Grigoriev I.V."/>
            <person name="Hibbett D.S."/>
        </authorList>
    </citation>
    <scope>NUCLEOTIDE SEQUENCE [LARGE SCALE GENOMIC DNA]</scope>
    <source>
        <strain evidence="2 3">3A-2</strain>
    </source>
</reference>
<protein>
    <submittedName>
        <fullName evidence="2">Uncharacterized protein</fullName>
    </submittedName>
</protein>
<dbReference type="AlphaFoldDB" id="A0A8E2J7D3"/>
<gene>
    <name evidence="2" type="ORF">OBBRIDRAFT_7240</name>
</gene>
<feature type="compositionally biased region" description="Basic and acidic residues" evidence="1">
    <location>
        <begin position="679"/>
        <end position="694"/>
    </location>
</feature>
<sequence>MGLNSHNRKTFSLHLNLSSPSFNKSASSGCGRDPQSRRGRPPKDYDALLSPKSVSSLLTTASSRALSTTSHSDASHLASPDHMHHCDVPVPPTTNELSPIDKMKLMRKVRKLSRVLGELPIPSTAEEAATDLYLSDATDTPQSASTISVFSPTSPTSVYTSTKSLRRSATFGHGSSLNVPVSDVQRARSLVSLRPALTINLSQLPPPSQSPKLSPIYTPTSPIVFASSHDLDKSLSGLSRPPSVVYPDVEARIMSHEPPTMFPVPHMGLCVPSSSHRSRHDSTASSVLVPEPNPEQVQRARAAKLTRQLGNGVPPDVLLRAVSPAVRADKRPSTAAGVANGRLLDNDRLPQRSSSLRRGPIQPLRQARRRLSLDLRALAGMSSSTVPPIDVDDHSAALETAKMGKPFLKKSKSAWLAKSMLRQEYSNEELHSTFEACDGDLDQEKVPMNEKQRVAAVKRARKVAQMFGDKPPVALIQITNLPSNDGTSTGLLAVPDSRRNSRTTITSISSVDSTNRHLRDSFVSAISEPASPVVSPDTAFSEATRSSELDAPSPNAPAESVRSLSMASTTSRGAQSVNSRTHLLPHQQAFIAPQPRTPPPFSTMFVFPPDAPQPTPEHSSPREFRARRRQATKLSQFFGVGLQDLADVLPAGIATTPPTPLARSRATSPQRARAPSPPSRERSVGKNHVTDQHQRMRSQGRGQDSAANMHALSTTVEVAAEVRGPFRFLDSLARTGHSNVREMDMREVIQQLRKIK</sequence>
<dbReference type="OrthoDB" id="3269550at2759"/>
<evidence type="ECO:0000256" key="1">
    <source>
        <dbReference type="SAM" id="MobiDB-lite"/>
    </source>
</evidence>
<feature type="region of interest" description="Disordered" evidence="1">
    <location>
        <begin position="65"/>
        <end position="95"/>
    </location>
</feature>
<evidence type="ECO:0000313" key="3">
    <source>
        <dbReference type="Proteomes" id="UP000250043"/>
    </source>
</evidence>
<proteinExistence type="predicted"/>
<feature type="region of interest" description="Disordered" evidence="1">
    <location>
        <begin position="529"/>
        <end position="578"/>
    </location>
</feature>
<feature type="region of interest" description="Disordered" evidence="1">
    <location>
        <begin position="656"/>
        <end position="707"/>
    </location>
</feature>
<name>A0A8E2J7D3_9APHY</name>
<feature type="compositionally biased region" description="Polar residues" evidence="1">
    <location>
        <begin position="16"/>
        <end position="28"/>
    </location>
</feature>
<keyword evidence="3" id="KW-1185">Reference proteome</keyword>
<feature type="region of interest" description="Disordered" evidence="1">
    <location>
        <begin position="16"/>
        <end position="48"/>
    </location>
</feature>
<organism evidence="2 3">
    <name type="scientific">Obba rivulosa</name>
    <dbReference type="NCBI Taxonomy" id="1052685"/>
    <lineage>
        <taxon>Eukaryota</taxon>
        <taxon>Fungi</taxon>
        <taxon>Dikarya</taxon>
        <taxon>Basidiomycota</taxon>
        <taxon>Agaricomycotina</taxon>
        <taxon>Agaricomycetes</taxon>
        <taxon>Polyporales</taxon>
        <taxon>Gelatoporiaceae</taxon>
        <taxon>Obba</taxon>
    </lineage>
</organism>